<evidence type="ECO:0008006" key="4">
    <source>
        <dbReference type="Google" id="ProtNLM"/>
    </source>
</evidence>
<proteinExistence type="predicted"/>
<dbReference type="AlphaFoldDB" id="A0A0C2VME2"/>
<keyword evidence="1" id="KW-0472">Membrane</keyword>
<evidence type="ECO:0000256" key="1">
    <source>
        <dbReference type="SAM" id="Phobius"/>
    </source>
</evidence>
<dbReference type="PIRSF" id="PIRSF037259">
    <property type="entry name" value="EcsB_ABC"/>
    <property type="match status" value="1"/>
</dbReference>
<keyword evidence="1" id="KW-1133">Transmembrane helix</keyword>
<dbReference type="Pfam" id="PF05975">
    <property type="entry name" value="EcsB"/>
    <property type="match status" value="1"/>
</dbReference>
<feature type="transmembrane region" description="Helical" evidence="1">
    <location>
        <begin position="353"/>
        <end position="373"/>
    </location>
</feature>
<dbReference type="EMBL" id="JXRP01000017">
    <property type="protein sequence ID" value="KIL45606.1"/>
    <property type="molecule type" value="Genomic_DNA"/>
</dbReference>
<feature type="transmembrane region" description="Helical" evidence="1">
    <location>
        <begin position="379"/>
        <end position="397"/>
    </location>
</feature>
<organism evidence="2 3">
    <name type="scientific">Jeotgalibacillus soli</name>
    <dbReference type="NCBI Taxonomy" id="889306"/>
    <lineage>
        <taxon>Bacteria</taxon>
        <taxon>Bacillati</taxon>
        <taxon>Bacillota</taxon>
        <taxon>Bacilli</taxon>
        <taxon>Bacillales</taxon>
        <taxon>Caryophanaceae</taxon>
        <taxon>Jeotgalibacillus</taxon>
    </lineage>
</organism>
<dbReference type="PATRIC" id="fig|889306.3.peg.1974"/>
<dbReference type="InterPro" id="IPR010288">
    <property type="entry name" value="EcsB_ABC"/>
</dbReference>
<feature type="transmembrane region" description="Helical" evidence="1">
    <location>
        <begin position="101"/>
        <end position="125"/>
    </location>
</feature>
<gene>
    <name evidence="2" type="ORF">KP78_19550</name>
</gene>
<evidence type="ECO:0000313" key="3">
    <source>
        <dbReference type="Proteomes" id="UP000031938"/>
    </source>
</evidence>
<dbReference type="RefSeq" id="WP_041088284.1">
    <property type="nucleotide sequence ID" value="NZ_JXRP01000017.1"/>
</dbReference>
<feature type="transmembrane region" description="Helical" evidence="1">
    <location>
        <begin position="59"/>
        <end position="80"/>
    </location>
</feature>
<feature type="transmembrane region" description="Helical" evidence="1">
    <location>
        <begin position="131"/>
        <end position="149"/>
    </location>
</feature>
<dbReference type="OrthoDB" id="2447941at2"/>
<name>A0A0C2VME2_9BACL</name>
<accession>A0A0C2VME2</accession>
<protein>
    <recommendedName>
        <fullName evidence="4">ABC transporter permease</fullName>
    </recommendedName>
</protein>
<feature type="transmembrane region" description="Helical" evidence="1">
    <location>
        <begin position="309"/>
        <end position="327"/>
    </location>
</feature>
<keyword evidence="3" id="KW-1185">Reference proteome</keyword>
<evidence type="ECO:0000313" key="2">
    <source>
        <dbReference type="EMBL" id="KIL45606.1"/>
    </source>
</evidence>
<dbReference type="STRING" id="889306.KP78_19550"/>
<feature type="transmembrane region" description="Helical" evidence="1">
    <location>
        <begin position="284"/>
        <end position="303"/>
    </location>
</feature>
<reference evidence="2 3" key="1">
    <citation type="submission" date="2015-01" db="EMBL/GenBank/DDBJ databases">
        <title>Genome sequencing of Jeotgalibacillus soli.</title>
        <authorList>
            <person name="Goh K.M."/>
            <person name="Chan K.-G."/>
            <person name="Yaakop A.S."/>
            <person name="Ee R."/>
            <person name="Gan H.M."/>
            <person name="Chan C.S."/>
        </authorList>
    </citation>
    <scope>NUCLEOTIDE SEQUENCE [LARGE SCALE GENOMIC DNA]</scope>
    <source>
        <strain evidence="2 3">P9</strain>
    </source>
</reference>
<sequence length="404" mass="47089">MKQINEIWIQRLQDYNRELQKYLRYIFNGHLMFVLIFAIGGGGYAYSGWVNTLTAGFPAAIVMAIILGIIVSFSPIYTYLKEPDKVYLTPLEGKMTRYFQSAVVSSFLFQSYLVLVALAVSMPMYVRVQGAAFIDFFGLLAIVLALKAWNLVMRWTILRYQEISTHRIDYLCRLVLNSIFLWTIFSNAALWLQIFVTVLLLVYLLAFRRLTAQKTIKWELLIDLEQARLHQFYRFANMFTDVPHLKGQAKRRKWLDPLLNRSPYASALSYRYLFVRTFLRSDEYFGLWVRLTLIASVIMIGSGLLWVKVAVALLFLYLTGFQLIPMLKKHQLKIWPDLYPLPKALKYSSFKDVLSRIILVQGGIFIVVSIWGFAWLHTAAVIVAVAIFYLFFMYWYVPKQLKSL</sequence>
<feature type="transmembrane region" description="Helical" evidence="1">
    <location>
        <begin position="170"/>
        <end position="185"/>
    </location>
</feature>
<keyword evidence="1" id="KW-0812">Transmembrane</keyword>
<feature type="transmembrane region" description="Helical" evidence="1">
    <location>
        <begin position="25"/>
        <end position="47"/>
    </location>
</feature>
<dbReference type="GO" id="GO:0016020">
    <property type="term" value="C:membrane"/>
    <property type="evidence" value="ECO:0007669"/>
    <property type="project" value="InterPro"/>
</dbReference>
<dbReference type="Proteomes" id="UP000031938">
    <property type="component" value="Unassembled WGS sequence"/>
</dbReference>
<feature type="transmembrane region" description="Helical" evidence="1">
    <location>
        <begin position="191"/>
        <end position="207"/>
    </location>
</feature>
<comment type="caution">
    <text evidence="2">The sequence shown here is derived from an EMBL/GenBank/DDBJ whole genome shotgun (WGS) entry which is preliminary data.</text>
</comment>